<dbReference type="AlphaFoldDB" id="Q5FN46"/>
<dbReference type="RefSeq" id="WP_011253969.1">
    <property type="nucleotide sequence ID" value="NC_006677.1"/>
</dbReference>
<name>Q5FN46_GLUOX</name>
<reference evidence="2 3" key="1">
    <citation type="journal article" date="2005" name="Nat. Biotechnol.">
        <title>Complete genome sequence of the acetic acid bacterium Gluconobacter oxydans.</title>
        <authorList>
            <person name="Prust C."/>
            <person name="Hoffmeister M."/>
            <person name="Liesegang H."/>
            <person name="Wiezer A."/>
            <person name="Fricke W.F."/>
            <person name="Ehrenreich A."/>
            <person name="Gottschalk G."/>
            <person name="Deppenmeier U."/>
        </authorList>
    </citation>
    <scope>NUCLEOTIDE SEQUENCE [LARGE SCALE GENOMIC DNA]</scope>
    <source>
        <strain evidence="2 3">621H</strain>
    </source>
</reference>
<protein>
    <submittedName>
        <fullName evidence="2">Uncharacterized protein</fullName>
    </submittedName>
</protein>
<gene>
    <name evidence="2" type="ordered locus">GOX2470</name>
</gene>
<organism evidence="2 3">
    <name type="scientific">Gluconobacter oxydans (strain 621H)</name>
    <name type="common">Gluconobacter suboxydans</name>
    <dbReference type="NCBI Taxonomy" id="290633"/>
    <lineage>
        <taxon>Bacteria</taxon>
        <taxon>Pseudomonadati</taxon>
        <taxon>Pseudomonadota</taxon>
        <taxon>Alphaproteobacteria</taxon>
        <taxon>Acetobacterales</taxon>
        <taxon>Acetobacteraceae</taxon>
        <taxon>Gluconobacter</taxon>
    </lineage>
</organism>
<feature type="compositionally biased region" description="Basic and acidic residues" evidence="1">
    <location>
        <begin position="161"/>
        <end position="178"/>
    </location>
</feature>
<evidence type="ECO:0000256" key="1">
    <source>
        <dbReference type="SAM" id="MobiDB-lite"/>
    </source>
</evidence>
<feature type="region of interest" description="Disordered" evidence="1">
    <location>
        <begin position="142"/>
        <end position="178"/>
    </location>
</feature>
<keyword evidence="3" id="KW-1185">Reference proteome</keyword>
<dbReference type="KEGG" id="gox:GOX2470"/>
<dbReference type="STRING" id="290633.GOX2470"/>
<evidence type="ECO:0000313" key="3">
    <source>
        <dbReference type="Proteomes" id="UP000006375"/>
    </source>
</evidence>
<dbReference type="EMBL" id="CP000009">
    <property type="protein sequence ID" value="AAW62201.1"/>
    <property type="molecule type" value="Genomic_DNA"/>
</dbReference>
<proteinExistence type="predicted"/>
<accession>Q5FN46</accession>
<dbReference type="Proteomes" id="UP000006375">
    <property type="component" value="Chromosome"/>
</dbReference>
<sequence length="178" mass="18971">MMGYIAESLHEMSHTDLRAWAFAQTGPGLIDARIAEAEKLISWLLPSMPSCVCPLNHSDRLGDIVGKEASSIDGHSQMGDCDRNSIFSRRLPSCDGSANDPADMSEGYDIIDEKSGRVIGFHASNIAGYRLKKHVGCQVTHSSSSSVLADGESGDSVAADPRNDGTTDTSEKGVRDDG</sequence>
<dbReference type="HOGENOM" id="CLU_1508558_0_0_5"/>
<evidence type="ECO:0000313" key="2">
    <source>
        <dbReference type="EMBL" id="AAW62201.1"/>
    </source>
</evidence>